<dbReference type="EMBL" id="JAGSYN010000082">
    <property type="protein sequence ID" value="KAG7664449.1"/>
    <property type="molecule type" value="Genomic_DNA"/>
</dbReference>
<organism evidence="2 3">
    <name type="scientific">[Candida] subhashii</name>
    <dbReference type="NCBI Taxonomy" id="561895"/>
    <lineage>
        <taxon>Eukaryota</taxon>
        <taxon>Fungi</taxon>
        <taxon>Dikarya</taxon>
        <taxon>Ascomycota</taxon>
        <taxon>Saccharomycotina</taxon>
        <taxon>Pichiomycetes</taxon>
        <taxon>Debaryomycetaceae</taxon>
        <taxon>Spathaspora</taxon>
    </lineage>
</organism>
<evidence type="ECO:0000313" key="2">
    <source>
        <dbReference type="EMBL" id="KAG7664449.1"/>
    </source>
</evidence>
<sequence>MIRHLLEMPTFQSELETDFDKLIKVMELSGAGEIGEIVWNNHLRMIKDGEKNLSYVKDGITRLIKSLKKKKNGKKNGGVTGEMRLTVIILSNGAAEVEEVKGDVKQLKGVFIERCVQGIDGADREWYINSIMKVLQNNDQQTEDDYSSIIIKKLKNQDSGLSTDLVFPIYANIIPIDDLKKGIYIITLFMTSHQLLRNNPNDIDAAAALSRLITNLCEPAERGGSNKNNEEGALTTMTNIHKKGLRKHVGVLLSNYISLVLTHGFTKLVNDELLVGVYSIFGLLSSVELKVVSQGLDMSGRTLFRSIYNDYKDYGKWKDQ</sequence>
<evidence type="ECO:0000313" key="3">
    <source>
        <dbReference type="Proteomes" id="UP000694255"/>
    </source>
</evidence>
<dbReference type="GO" id="GO:0005730">
    <property type="term" value="C:nucleolus"/>
    <property type="evidence" value="ECO:0007669"/>
    <property type="project" value="TreeGrafter"/>
</dbReference>
<dbReference type="PANTHER" id="PTHR15682:SF2">
    <property type="entry name" value="UNHEALTHY RIBOSOME BIOGENESIS PROTEIN 2 HOMOLOG"/>
    <property type="match status" value="1"/>
</dbReference>
<dbReference type="Pfam" id="PF10441">
    <property type="entry name" value="Urb2"/>
    <property type="match status" value="1"/>
</dbReference>
<gene>
    <name evidence="2" type="ORF">J8A68_002005</name>
</gene>
<protein>
    <recommendedName>
        <fullName evidence="1">Nucleolar 27S pre-rRNA processing Urb2/Npa2 C-terminal domain-containing protein</fullName>
    </recommendedName>
</protein>
<feature type="domain" description="Nucleolar 27S pre-rRNA processing Urb2/Npa2 C-terminal" evidence="1">
    <location>
        <begin position="198"/>
        <end position="320"/>
    </location>
</feature>
<comment type="caution">
    <text evidence="2">The sequence shown here is derived from an EMBL/GenBank/DDBJ whole genome shotgun (WGS) entry which is preliminary data.</text>
</comment>
<dbReference type="AlphaFoldDB" id="A0A8J5QMY1"/>
<dbReference type="InterPro" id="IPR018849">
    <property type="entry name" value="Urb2/Npa2_C"/>
</dbReference>
<evidence type="ECO:0000259" key="1">
    <source>
        <dbReference type="Pfam" id="PF10441"/>
    </source>
</evidence>
<dbReference type="OrthoDB" id="160374at2759"/>
<reference evidence="2 3" key="1">
    <citation type="journal article" date="2021" name="DNA Res.">
        <title>Genome analysis of Candida subhashii reveals its hybrid nature and dual mitochondrial genome conformations.</title>
        <authorList>
            <person name="Mixao V."/>
            <person name="Hegedusova E."/>
            <person name="Saus E."/>
            <person name="Pryszcz L.P."/>
            <person name="Cillingova A."/>
            <person name="Nosek J."/>
            <person name="Gabaldon T."/>
        </authorList>
    </citation>
    <scope>NUCLEOTIDE SEQUENCE [LARGE SCALE GENOMIC DNA]</scope>
    <source>
        <strain evidence="2 3">CBS 10753</strain>
    </source>
</reference>
<dbReference type="RefSeq" id="XP_049264681.1">
    <property type="nucleotide sequence ID" value="XM_049405710.1"/>
</dbReference>
<dbReference type="GO" id="GO:0042254">
    <property type="term" value="P:ribosome biogenesis"/>
    <property type="evidence" value="ECO:0007669"/>
    <property type="project" value="TreeGrafter"/>
</dbReference>
<dbReference type="GeneID" id="73468806"/>
<dbReference type="PANTHER" id="PTHR15682">
    <property type="entry name" value="UNHEALTHY RIBOSOME BIOGENESIS PROTEIN 2 HOMOLOG"/>
    <property type="match status" value="1"/>
</dbReference>
<dbReference type="InterPro" id="IPR052609">
    <property type="entry name" value="Ribosome_Biogenesis_Reg"/>
</dbReference>
<name>A0A8J5QMY1_9ASCO</name>
<proteinExistence type="predicted"/>
<dbReference type="Proteomes" id="UP000694255">
    <property type="component" value="Unassembled WGS sequence"/>
</dbReference>
<keyword evidence="3" id="KW-1185">Reference proteome</keyword>
<accession>A0A8J5QMY1</accession>